<gene>
    <name evidence="1" type="ORF">CH360_08400</name>
    <name evidence="2" type="ORF">CH373_13285</name>
</gene>
<evidence type="ECO:0008006" key="5">
    <source>
        <dbReference type="Google" id="ProtNLM"/>
    </source>
</evidence>
<name>A0A2M9ZL18_9LEPT</name>
<dbReference type="EMBL" id="NPDY01000006">
    <property type="protein sequence ID" value="PJZ69918.1"/>
    <property type="molecule type" value="Genomic_DNA"/>
</dbReference>
<evidence type="ECO:0000313" key="4">
    <source>
        <dbReference type="Proteomes" id="UP000231990"/>
    </source>
</evidence>
<keyword evidence="3" id="KW-1185">Reference proteome</keyword>
<accession>A0A2M9ZL18</accession>
<reference evidence="3 4" key="1">
    <citation type="submission" date="2017-07" db="EMBL/GenBank/DDBJ databases">
        <title>Leptospira spp. isolated from tropical soils.</title>
        <authorList>
            <person name="Thibeaux R."/>
            <person name="Iraola G."/>
            <person name="Ferres I."/>
            <person name="Bierque E."/>
            <person name="Girault D."/>
            <person name="Soupe-Gilbert M.-E."/>
            <person name="Picardeau M."/>
            <person name="Goarant C."/>
        </authorList>
    </citation>
    <scope>NUCLEOTIDE SEQUENCE [LARGE SCALE GENOMIC DNA]</scope>
    <source>
        <strain evidence="2 4">FH1-B-B1</strain>
        <strain evidence="1 3">FH1-B-C1</strain>
    </source>
</reference>
<dbReference type="GO" id="GO:0030435">
    <property type="term" value="P:sporulation resulting in formation of a cellular spore"/>
    <property type="evidence" value="ECO:0007669"/>
    <property type="project" value="InterPro"/>
</dbReference>
<dbReference type="EMBL" id="NPDZ01000008">
    <property type="protein sequence ID" value="PJZ72674.1"/>
    <property type="molecule type" value="Genomic_DNA"/>
</dbReference>
<dbReference type="InterPro" id="IPR013486">
    <property type="entry name" value="SpoIID/LytB"/>
</dbReference>
<proteinExistence type="predicted"/>
<evidence type="ECO:0000313" key="2">
    <source>
        <dbReference type="EMBL" id="PJZ72674.1"/>
    </source>
</evidence>
<protein>
    <recommendedName>
        <fullName evidence="5">Sporulation protein</fullName>
    </recommendedName>
</protein>
<dbReference type="Proteomes" id="UP000231990">
    <property type="component" value="Unassembled WGS sequence"/>
</dbReference>
<dbReference type="OrthoDB" id="9794671at2"/>
<evidence type="ECO:0000313" key="3">
    <source>
        <dbReference type="Proteomes" id="UP000231962"/>
    </source>
</evidence>
<dbReference type="Proteomes" id="UP000231962">
    <property type="component" value="Unassembled WGS sequence"/>
</dbReference>
<sequence>MKFKPFSSFLLWFLLISFSIPFSLSVEPERALPKQIRVRILTKYKPTSVQLSYRKSRLFLGDQVFPIQNGKLQIQAKQKDIGVFRLSGENSPNQKNIVEKPKFQNVKRLYLTRGNYEIKVSGQDEIFRYSGDLTIESESNSLKILSIISREEYVTVATESEFGTLFSSLEKESSKEILGQFRMSAKAVVRSYSLSNLNRHSQEGYDLCDLTHCLQYSGKVNKIERSKKSEVVLPKEFLIVSKSGKPLETFFHSTCGGILTHPQVYWKNFREGNSEYRSGFDSIRNGEFLCRNSPHFQWETMLTKSEVEKILEAKAISKLEAQEKEGRVYRISYHSASGEHLLSISDFLSKSGKRIGWNRLKSNLFQIKSGPNGFVFQGQGFGHGIGFCQYGAMELASRGKTAKEILEFYFPGTKLEQINLESL</sequence>
<dbReference type="AlphaFoldDB" id="A0A2M9ZL18"/>
<organism evidence="2 4">
    <name type="scientific">Leptospira perolatii</name>
    <dbReference type="NCBI Taxonomy" id="2023191"/>
    <lineage>
        <taxon>Bacteria</taxon>
        <taxon>Pseudomonadati</taxon>
        <taxon>Spirochaetota</taxon>
        <taxon>Spirochaetia</taxon>
        <taxon>Leptospirales</taxon>
        <taxon>Leptospiraceae</taxon>
        <taxon>Leptospira</taxon>
    </lineage>
</organism>
<dbReference type="NCBIfam" id="TIGR02669">
    <property type="entry name" value="SpoIID_LytB"/>
    <property type="match status" value="1"/>
</dbReference>
<evidence type="ECO:0000313" key="1">
    <source>
        <dbReference type="EMBL" id="PJZ69918.1"/>
    </source>
</evidence>
<comment type="caution">
    <text evidence="2">The sequence shown here is derived from an EMBL/GenBank/DDBJ whole genome shotgun (WGS) entry which is preliminary data.</text>
</comment>